<evidence type="ECO:0000313" key="1">
    <source>
        <dbReference type="EMBL" id="SVD12814.1"/>
    </source>
</evidence>
<sequence>MDEREYSRPLTVHRVSDYPEIKKVLNDLFVELSNLLGRISVDKTRKFLNLVVLDLFVAYKTDPDLYVGYSRAKDKYRPGTPNHSLFLRYRPLMRVIDGLDELGYLENHRGFYDRKSKIGRQSRMRATQKLIDLIEGNAATSGMVDRVWGEPILLRDKDGQELVFEPTEETNRYAEQVQRYNEVLSGNTLRLCITDAQLKKEHGIAVDYSHFPIHRIFN</sequence>
<gene>
    <name evidence="1" type="ORF">METZ01_LOCUS365668</name>
</gene>
<dbReference type="AlphaFoldDB" id="A0A382SSA4"/>
<name>A0A382SSA4_9ZZZZ</name>
<reference evidence="1" key="1">
    <citation type="submission" date="2018-05" db="EMBL/GenBank/DDBJ databases">
        <authorList>
            <person name="Lanie J.A."/>
            <person name="Ng W.-L."/>
            <person name="Kazmierczak K.M."/>
            <person name="Andrzejewski T.M."/>
            <person name="Davidsen T.M."/>
            <person name="Wayne K.J."/>
            <person name="Tettelin H."/>
            <person name="Glass J.I."/>
            <person name="Rusch D."/>
            <person name="Podicherti R."/>
            <person name="Tsui H.-C.T."/>
            <person name="Winkler M.E."/>
        </authorList>
    </citation>
    <scope>NUCLEOTIDE SEQUENCE</scope>
</reference>
<organism evidence="1">
    <name type="scientific">marine metagenome</name>
    <dbReference type="NCBI Taxonomy" id="408172"/>
    <lineage>
        <taxon>unclassified sequences</taxon>
        <taxon>metagenomes</taxon>
        <taxon>ecological metagenomes</taxon>
    </lineage>
</organism>
<accession>A0A382SSA4</accession>
<protein>
    <submittedName>
        <fullName evidence="1">Uncharacterized protein</fullName>
    </submittedName>
</protein>
<feature type="non-terminal residue" evidence="1">
    <location>
        <position position="1"/>
    </location>
</feature>
<feature type="non-terminal residue" evidence="1">
    <location>
        <position position="218"/>
    </location>
</feature>
<dbReference type="EMBL" id="UINC01131236">
    <property type="protein sequence ID" value="SVD12814.1"/>
    <property type="molecule type" value="Genomic_DNA"/>
</dbReference>
<proteinExistence type="predicted"/>